<sequence>MSARPRLVTRFALVVTAASLALSGAAACHRPTESSKEAPVDAELMAFLSEARALHHQANIKEDTGDLDGAIAAMDRLVAAQRPARPAPEIEEVLADAYARLGELRLKKGDLAGAAAAVQSGLAHAPEPTYFRGHLVEVEGLVEEARAAGLADAGKPAEAAKARERAIQRLEEVVKIQEQVIQRSTAKDAGAGR</sequence>
<dbReference type="Gene3D" id="1.25.40.10">
    <property type="entry name" value="Tetratricopeptide repeat domain"/>
    <property type="match status" value="1"/>
</dbReference>
<feature type="signal peptide" evidence="1">
    <location>
        <begin position="1"/>
        <end position="27"/>
    </location>
</feature>
<dbReference type="OrthoDB" id="5525518at2"/>
<accession>A0A0K1Q8T9</accession>
<dbReference type="KEGG" id="llu:AKJ09_08755"/>
<dbReference type="AlphaFoldDB" id="A0A0K1Q8T9"/>
<proteinExistence type="predicted"/>
<evidence type="ECO:0000256" key="1">
    <source>
        <dbReference type="SAM" id="SignalP"/>
    </source>
</evidence>
<reference evidence="2 3" key="1">
    <citation type="submission" date="2015-08" db="EMBL/GenBank/DDBJ databases">
        <authorList>
            <person name="Babu N.S."/>
            <person name="Beckwith C.J."/>
            <person name="Beseler K.G."/>
            <person name="Brison A."/>
            <person name="Carone J.V."/>
            <person name="Caskin T.P."/>
            <person name="Diamond M."/>
            <person name="Durham M.E."/>
            <person name="Foxe J.M."/>
            <person name="Go M."/>
            <person name="Henderson B.A."/>
            <person name="Jones I.B."/>
            <person name="McGettigan J.A."/>
            <person name="Micheletti S.J."/>
            <person name="Nasrallah M.E."/>
            <person name="Ortiz D."/>
            <person name="Piller C.R."/>
            <person name="Privatt S.R."/>
            <person name="Schneider S.L."/>
            <person name="Sharp S."/>
            <person name="Smith T.C."/>
            <person name="Stanton J.D."/>
            <person name="Ullery H.E."/>
            <person name="Wilson R.J."/>
            <person name="Serrano M.G."/>
            <person name="Buck G."/>
            <person name="Lee V."/>
            <person name="Wang Y."/>
            <person name="Carvalho R."/>
            <person name="Voegtly L."/>
            <person name="Shi R."/>
            <person name="Duckworth R."/>
            <person name="Johnson A."/>
            <person name="Loviza R."/>
            <person name="Walstead R."/>
            <person name="Shah Z."/>
            <person name="Kiflezghi M."/>
            <person name="Wade K."/>
            <person name="Ball S.L."/>
            <person name="Bradley K.W."/>
            <person name="Asai D.J."/>
            <person name="Bowman C.A."/>
            <person name="Russell D.A."/>
            <person name="Pope W.H."/>
            <person name="Jacobs-Sera D."/>
            <person name="Hendrix R.W."/>
            <person name="Hatfull G.F."/>
        </authorList>
    </citation>
    <scope>NUCLEOTIDE SEQUENCE [LARGE SCALE GENOMIC DNA]</scope>
    <source>
        <strain evidence="2 3">DSM 27648</strain>
    </source>
</reference>
<dbReference type="InterPro" id="IPR011990">
    <property type="entry name" value="TPR-like_helical_dom_sf"/>
</dbReference>
<evidence type="ECO:0008006" key="4">
    <source>
        <dbReference type="Google" id="ProtNLM"/>
    </source>
</evidence>
<dbReference type="Proteomes" id="UP000064967">
    <property type="component" value="Chromosome"/>
</dbReference>
<dbReference type="SUPFAM" id="SSF48452">
    <property type="entry name" value="TPR-like"/>
    <property type="match status" value="1"/>
</dbReference>
<dbReference type="PROSITE" id="PS51257">
    <property type="entry name" value="PROKAR_LIPOPROTEIN"/>
    <property type="match status" value="1"/>
</dbReference>
<feature type="chain" id="PRO_5005467050" description="Tetratricopeptide repeat protein" evidence="1">
    <location>
        <begin position="28"/>
        <end position="193"/>
    </location>
</feature>
<organism evidence="2 3">
    <name type="scientific">Labilithrix luteola</name>
    <dbReference type="NCBI Taxonomy" id="1391654"/>
    <lineage>
        <taxon>Bacteria</taxon>
        <taxon>Pseudomonadati</taxon>
        <taxon>Myxococcota</taxon>
        <taxon>Polyangia</taxon>
        <taxon>Polyangiales</taxon>
        <taxon>Labilitrichaceae</taxon>
        <taxon>Labilithrix</taxon>
    </lineage>
</organism>
<protein>
    <recommendedName>
        <fullName evidence="4">Tetratricopeptide repeat protein</fullName>
    </recommendedName>
</protein>
<evidence type="ECO:0000313" key="3">
    <source>
        <dbReference type="Proteomes" id="UP000064967"/>
    </source>
</evidence>
<evidence type="ECO:0000313" key="2">
    <source>
        <dbReference type="EMBL" id="AKV02092.1"/>
    </source>
</evidence>
<gene>
    <name evidence="2" type="ORF">AKJ09_08755</name>
</gene>
<name>A0A0K1Q8T9_9BACT</name>
<dbReference type="RefSeq" id="WP_146653060.1">
    <property type="nucleotide sequence ID" value="NZ_CP012333.1"/>
</dbReference>
<keyword evidence="3" id="KW-1185">Reference proteome</keyword>
<keyword evidence="1" id="KW-0732">Signal</keyword>
<dbReference type="STRING" id="1391654.AKJ09_08755"/>
<dbReference type="EMBL" id="CP012333">
    <property type="protein sequence ID" value="AKV02092.1"/>
    <property type="molecule type" value="Genomic_DNA"/>
</dbReference>